<protein>
    <submittedName>
        <fullName evidence="1">Uncharacterized protein</fullName>
    </submittedName>
</protein>
<sequence length="88" mass="9952">MLGNIIDHRTDRSTPECDAVFEPSAHDNAKGPHGHLWFVLEEAEADPAYFHVLDSVDTTVREALLRAERDWQFAVTVYLYDKGARPLG</sequence>
<gene>
    <name evidence="1" type="ORF">FAA86_16910</name>
</gene>
<dbReference type="EMBL" id="STGU01000009">
    <property type="protein sequence ID" value="THV34132.1"/>
    <property type="molecule type" value="Genomic_DNA"/>
</dbReference>
<evidence type="ECO:0000313" key="1">
    <source>
        <dbReference type="EMBL" id="THV34132.1"/>
    </source>
</evidence>
<evidence type="ECO:0000313" key="2">
    <source>
        <dbReference type="Proteomes" id="UP000307378"/>
    </source>
</evidence>
<reference evidence="1 2" key="1">
    <citation type="submission" date="2019-04" db="EMBL/GenBank/DDBJ databases">
        <title>genome sequence of strain W3.</title>
        <authorList>
            <person name="Gao J."/>
            <person name="Sun J."/>
        </authorList>
    </citation>
    <scope>NUCLEOTIDE SEQUENCE [LARGE SCALE GENOMIC DNA]</scope>
    <source>
        <strain evidence="1 2">W3</strain>
    </source>
</reference>
<dbReference type="AlphaFoldDB" id="A0A4S8PWA0"/>
<accession>A0A4S8PWA0</accession>
<dbReference type="Proteomes" id="UP000307378">
    <property type="component" value="Unassembled WGS sequence"/>
</dbReference>
<dbReference type="RefSeq" id="WP_136542343.1">
    <property type="nucleotide sequence ID" value="NZ_STGU01000009.1"/>
</dbReference>
<comment type="caution">
    <text evidence="1">The sequence shown here is derived from an EMBL/GenBank/DDBJ whole genome shotgun (WGS) entry which is preliminary data.</text>
</comment>
<name>A0A4S8PWA0_9HYPH</name>
<proteinExistence type="predicted"/>
<organism evidence="1 2">
    <name type="scientific">Rhizobium rosettiformans W3</name>
    <dbReference type="NCBI Taxonomy" id="538378"/>
    <lineage>
        <taxon>Bacteria</taxon>
        <taxon>Pseudomonadati</taxon>
        <taxon>Pseudomonadota</taxon>
        <taxon>Alphaproteobacteria</taxon>
        <taxon>Hyphomicrobiales</taxon>
        <taxon>Rhizobiaceae</taxon>
        <taxon>Rhizobium/Agrobacterium group</taxon>
        <taxon>Rhizobium</taxon>
    </lineage>
</organism>